<gene>
    <name evidence="2" type="ORF">LAQU0_S04e06062g</name>
</gene>
<dbReference type="AlphaFoldDB" id="A0A0P1KQW4"/>
<sequence>MNSTSHAQDTARSAARLPDSRREHSIHKPHSAPDRKSRQGHSNRLSDLAIHKLSDLFDFDHFFKDHVPSGLPAAAIHEYTLSPRGAGAHGAGDESVFAPLDVSESSGSHMLGLPPPALGQIDMTARAAHEMPCAYNSTLTNYESQLFLHDLISGDIYDE</sequence>
<proteinExistence type="predicted"/>
<accession>A0A0P1KQW4</accession>
<reference evidence="3" key="1">
    <citation type="submission" date="2015-10" db="EMBL/GenBank/DDBJ databases">
        <authorList>
            <person name="Devillers H."/>
        </authorList>
    </citation>
    <scope>NUCLEOTIDE SEQUENCE [LARGE SCALE GENOMIC DNA]</scope>
</reference>
<evidence type="ECO:0000256" key="1">
    <source>
        <dbReference type="SAM" id="MobiDB-lite"/>
    </source>
</evidence>
<feature type="region of interest" description="Disordered" evidence="1">
    <location>
        <begin position="1"/>
        <end position="42"/>
    </location>
</feature>
<dbReference type="Proteomes" id="UP000236544">
    <property type="component" value="Unassembled WGS sequence"/>
</dbReference>
<protein>
    <submittedName>
        <fullName evidence="2">LAQU0S04e06062g1_1</fullName>
    </submittedName>
</protein>
<dbReference type="OrthoDB" id="4034991at2759"/>
<name>A0A0P1KQW4_9SACH</name>
<organism evidence="2 3">
    <name type="scientific">Lachancea quebecensis</name>
    <dbReference type="NCBI Taxonomy" id="1654605"/>
    <lineage>
        <taxon>Eukaryota</taxon>
        <taxon>Fungi</taxon>
        <taxon>Dikarya</taxon>
        <taxon>Ascomycota</taxon>
        <taxon>Saccharomycotina</taxon>
        <taxon>Saccharomycetes</taxon>
        <taxon>Saccharomycetales</taxon>
        <taxon>Saccharomycetaceae</taxon>
        <taxon>Lachancea</taxon>
    </lineage>
</organism>
<dbReference type="EMBL" id="LN890563">
    <property type="protein sequence ID" value="CUS22008.1"/>
    <property type="molecule type" value="Genomic_DNA"/>
</dbReference>
<feature type="compositionally biased region" description="Polar residues" evidence="1">
    <location>
        <begin position="1"/>
        <end position="11"/>
    </location>
</feature>
<evidence type="ECO:0000313" key="3">
    <source>
        <dbReference type="Proteomes" id="UP000236544"/>
    </source>
</evidence>
<keyword evidence="3" id="KW-1185">Reference proteome</keyword>
<evidence type="ECO:0000313" key="2">
    <source>
        <dbReference type="EMBL" id="CUS22008.1"/>
    </source>
</evidence>